<name>A0A7W3PML8_9MICO</name>
<comment type="caution">
    <text evidence="2">The sequence shown here is derived from an EMBL/GenBank/DDBJ whole genome shotgun (WGS) entry which is preliminary data.</text>
</comment>
<evidence type="ECO:0000313" key="2">
    <source>
        <dbReference type="EMBL" id="MBA8817333.1"/>
    </source>
</evidence>
<gene>
    <name evidence="2" type="ORF">FHX48_002432</name>
</gene>
<reference evidence="2 3" key="1">
    <citation type="submission" date="2020-07" db="EMBL/GenBank/DDBJ databases">
        <title>Sequencing the genomes of 1000 actinobacteria strains.</title>
        <authorList>
            <person name="Klenk H.-P."/>
        </authorList>
    </citation>
    <scope>NUCLEOTIDE SEQUENCE [LARGE SCALE GENOMIC DNA]</scope>
    <source>
        <strain evidence="2 3">DSM 27576</strain>
    </source>
</reference>
<evidence type="ECO:0000313" key="3">
    <source>
        <dbReference type="Proteomes" id="UP000526083"/>
    </source>
</evidence>
<accession>A0A7W3PML8</accession>
<keyword evidence="3" id="KW-1185">Reference proteome</keyword>
<dbReference type="Proteomes" id="UP000526083">
    <property type="component" value="Unassembled WGS sequence"/>
</dbReference>
<dbReference type="EMBL" id="JACGWY010000006">
    <property type="protein sequence ID" value="MBA8817333.1"/>
    <property type="molecule type" value="Genomic_DNA"/>
</dbReference>
<evidence type="ECO:0000256" key="1">
    <source>
        <dbReference type="SAM" id="MobiDB-lite"/>
    </source>
</evidence>
<dbReference type="AlphaFoldDB" id="A0A7W3PML8"/>
<proteinExistence type="predicted"/>
<organism evidence="2 3">
    <name type="scientific">Microbacterium halimionae</name>
    <dbReference type="NCBI Taxonomy" id="1526413"/>
    <lineage>
        <taxon>Bacteria</taxon>
        <taxon>Bacillati</taxon>
        <taxon>Actinomycetota</taxon>
        <taxon>Actinomycetes</taxon>
        <taxon>Micrococcales</taxon>
        <taxon>Microbacteriaceae</taxon>
        <taxon>Microbacterium</taxon>
    </lineage>
</organism>
<feature type="region of interest" description="Disordered" evidence="1">
    <location>
        <begin position="1"/>
        <end position="22"/>
    </location>
</feature>
<protein>
    <submittedName>
        <fullName evidence="2">Uncharacterized protein</fullName>
    </submittedName>
</protein>
<sequence>MTAGYARGGAWNDDGSDGHVVAPKDDRQVHDIVACCSRGTMRVDNVACHQDLEVRIVRGRDNFDPVFLKCTSKCVACCSIGSVAHAQPYTCMRMPLFLEYWRKRC</sequence>